<protein>
    <submittedName>
        <fullName evidence="2">HEPN domain-containing protein</fullName>
    </submittedName>
</protein>
<dbReference type="Gene3D" id="1.20.120.330">
    <property type="entry name" value="Nucleotidyltransferases domain 2"/>
    <property type="match status" value="1"/>
</dbReference>
<dbReference type="Proteomes" id="UP000280960">
    <property type="component" value="Chromosome"/>
</dbReference>
<organism evidence="2 3">
    <name type="scientific">Biomaibacter acetigenes</name>
    <dbReference type="NCBI Taxonomy" id="2316383"/>
    <lineage>
        <taxon>Bacteria</taxon>
        <taxon>Bacillati</taxon>
        <taxon>Bacillota</taxon>
        <taxon>Clostridia</taxon>
        <taxon>Thermosediminibacterales</taxon>
        <taxon>Tepidanaerobacteraceae</taxon>
        <taxon>Biomaibacter</taxon>
    </lineage>
</organism>
<dbReference type="Pfam" id="PF05168">
    <property type="entry name" value="HEPN"/>
    <property type="match status" value="1"/>
</dbReference>
<dbReference type="SUPFAM" id="SSF81593">
    <property type="entry name" value="Nucleotidyltransferase substrate binding subunit/domain"/>
    <property type="match status" value="1"/>
</dbReference>
<name>A0A3G2R4P4_9FIRM</name>
<reference evidence="2 3" key="1">
    <citation type="submission" date="2018-10" db="EMBL/GenBank/DDBJ databases">
        <authorList>
            <person name="Zhang X."/>
        </authorList>
    </citation>
    <scope>NUCLEOTIDE SEQUENCE [LARGE SCALE GENOMIC DNA]</scope>
    <source>
        <strain evidence="2 3">SK-G1</strain>
    </source>
</reference>
<feature type="domain" description="HEPN" evidence="1">
    <location>
        <begin position="13"/>
        <end position="125"/>
    </location>
</feature>
<evidence type="ECO:0000259" key="1">
    <source>
        <dbReference type="PROSITE" id="PS50910"/>
    </source>
</evidence>
<dbReference type="SMART" id="SM00748">
    <property type="entry name" value="HEPN"/>
    <property type="match status" value="1"/>
</dbReference>
<keyword evidence="3" id="KW-1185">Reference proteome</keyword>
<dbReference type="InterPro" id="IPR007842">
    <property type="entry name" value="HEPN_dom"/>
</dbReference>
<dbReference type="EMBL" id="CP033169">
    <property type="protein sequence ID" value="AYO29887.1"/>
    <property type="molecule type" value="Genomic_DNA"/>
</dbReference>
<proteinExistence type="predicted"/>
<evidence type="ECO:0000313" key="3">
    <source>
        <dbReference type="Proteomes" id="UP000280960"/>
    </source>
</evidence>
<dbReference type="AlphaFoldDB" id="A0A3G2R4P4"/>
<evidence type="ECO:0000313" key="2">
    <source>
        <dbReference type="EMBL" id="AYO29887.1"/>
    </source>
</evidence>
<gene>
    <name evidence="2" type="ORF">D2962_04050</name>
</gene>
<accession>A0A3G2R4P4</accession>
<dbReference type="KEGG" id="bacg:D2962_04050"/>
<sequence length="146" mass="16420">MRKSGIEEGKRWLEQAKEDLKWAKMLSEEGGYHIACFLSQQVAEKAIKAFLYSKGETIVIGHSVNSLSQKAGEYDKSMSKKSKIWSILDGYYIPTRYPNGLPDSIPAKIYNKETAVKAVELAEDAVNTVCELIKTADDNEEEKPEE</sequence>
<dbReference type="RefSeq" id="WP_122014212.1">
    <property type="nucleotide sequence ID" value="NZ_CP033169.1"/>
</dbReference>
<dbReference type="PROSITE" id="PS50910">
    <property type="entry name" value="HEPN"/>
    <property type="match status" value="1"/>
</dbReference>